<feature type="transmembrane region" description="Helical" evidence="8">
    <location>
        <begin position="7"/>
        <end position="25"/>
    </location>
</feature>
<evidence type="ECO:0000313" key="10">
    <source>
        <dbReference type="Proteomes" id="UP000464378"/>
    </source>
</evidence>
<feature type="transmembrane region" description="Helical" evidence="8">
    <location>
        <begin position="93"/>
        <end position="112"/>
    </location>
</feature>
<dbReference type="Proteomes" id="UP000464378">
    <property type="component" value="Chromosome"/>
</dbReference>
<evidence type="ECO:0000256" key="6">
    <source>
        <dbReference type="ARBA" id="ARBA00022989"/>
    </source>
</evidence>
<evidence type="ECO:0000256" key="8">
    <source>
        <dbReference type="SAM" id="Phobius"/>
    </source>
</evidence>
<feature type="transmembrane region" description="Helical" evidence="8">
    <location>
        <begin position="212"/>
        <end position="241"/>
    </location>
</feature>
<dbReference type="InterPro" id="IPR019127">
    <property type="entry name" value="Exosortase"/>
</dbReference>
<keyword evidence="3" id="KW-0645">Protease</keyword>
<dbReference type="Pfam" id="PF09721">
    <property type="entry name" value="Exosortase_EpsH"/>
    <property type="match status" value="1"/>
</dbReference>
<dbReference type="AlphaFoldDB" id="A0A6C2YY03"/>
<name>A0A6C2YY03_9BACT</name>
<reference evidence="9" key="1">
    <citation type="submission" date="2019-04" db="EMBL/GenBank/DDBJ databases">
        <authorList>
            <consortium name="Science for Life Laboratories"/>
        </authorList>
    </citation>
    <scope>NUCLEOTIDE SEQUENCE</scope>
    <source>
        <strain evidence="9">MBLW1</strain>
    </source>
</reference>
<evidence type="ECO:0000313" key="9">
    <source>
        <dbReference type="EMBL" id="VIP05729.1"/>
    </source>
</evidence>
<evidence type="ECO:0000256" key="2">
    <source>
        <dbReference type="ARBA" id="ARBA00022475"/>
    </source>
</evidence>
<organism evidence="9">
    <name type="scientific">Tuwongella immobilis</name>
    <dbReference type="NCBI Taxonomy" id="692036"/>
    <lineage>
        <taxon>Bacteria</taxon>
        <taxon>Pseudomonadati</taxon>
        <taxon>Planctomycetota</taxon>
        <taxon>Planctomycetia</taxon>
        <taxon>Gemmatales</taxon>
        <taxon>Gemmataceae</taxon>
        <taxon>Tuwongella</taxon>
    </lineage>
</organism>
<feature type="transmembrane region" description="Helical" evidence="8">
    <location>
        <begin position="187"/>
        <end position="205"/>
    </location>
</feature>
<dbReference type="GO" id="GO:0005886">
    <property type="term" value="C:plasma membrane"/>
    <property type="evidence" value="ECO:0007669"/>
    <property type="project" value="UniProtKB-SubCell"/>
</dbReference>
<dbReference type="InterPro" id="IPR026392">
    <property type="entry name" value="Exo/Archaeosortase_dom"/>
</dbReference>
<dbReference type="NCBIfam" id="TIGR04178">
    <property type="entry name" value="exo_archaeo"/>
    <property type="match status" value="1"/>
</dbReference>
<evidence type="ECO:0000256" key="5">
    <source>
        <dbReference type="ARBA" id="ARBA00022801"/>
    </source>
</evidence>
<dbReference type="EMBL" id="LR593887">
    <property type="protein sequence ID" value="VTS08814.1"/>
    <property type="molecule type" value="Genomic_DNA"/>
</dbReference>
<keyword evidence="6 8" id="KW-1133">Transmembrane helix</keyword>
<sequence>MQSNARTSLFWTWIALGTMLIWAYLPTMANLFDEWMHVPQYSHGFLVPVFSAYLLMQRKETHFGMGQSMPWIAFPVMLVALVCRVISGWIAFPWLDGFSLLVFLTGASLLYGGMKFLRYTWPAIAFLFFMIPLPHRVEVMTGSTLQTLATHSSTFFLQVLGQPALSEGNTILVQEHKLEVANACSGLRMMMTFAAFCFAAVLLIDRTRLEKALILASCIPIAMITNVFRIVGTGMAYLYLGPTSGISETIHDLYGWLMMPIGLGLLMFELWILRNLLLTPTPRKTR</sequence>
<dbReference type="InterPro" id="IPR013426">
    <property type="entry name" value="EpsH-like"/>
</dbReference>
<keyword evidence="10" id="KW-1185">Reference proteome</keyword>
<dbReference type="InParanoid" id="A0A6C2YY03"/>
<feature type="transmembrane region" description="Helical" evidence="8">
    <location>
        <begin position="68"/>
        <end position="87"/>
    </location>
</feature>
<dbReference type="KEGG" id="tim:GMBLW1_34640"/>
<dbReference type="GO" id="GO:0008233">
    <property type="term" value="F:peptidase activity"/>
    <property type="evidence" value="ECO:0007669"/>
    <property type="project" value="UniProtKB-KW"/>
</dbReference>
<keyword evidence="2" id="KW-1003">Cell membrane</keyword>
<comment type="subcellular location">
    <subcellularLocation>
        <location evidence="1">Cell membrane</location>
        <topology evidence="1">Multi-pass membrane protein</topology>
    </subcellularLocation>
</comment>
<dbReference type="NCBIfam" id="TIGR02602">
    <property type="entry name" value="8TM_EpsH"/>
    <property type="match status" value="1"/>
</dbReference>
<evidence type="ECO:0000256" key="7">
    <source>
        <dbReference type="ARBA" id="ARBA00023136"/>
    </source>
</evidence>
<gene>
    <name evidence="9" type="ORF">GMBLW1_34640</name>
</gene>
<keyword evidence="7 8" id="KW-0472">Membrane</keyword>
<evidence type="ECO:0000256" key="1">
    <source>
        <dbReference type="ARBA" id="ARBA00004651"/>
    </source>
</evidence>
<dbReference type="RefSeq" id="WP_162660915.1">
    <property type="nucleotide sequence ID" value="NZ_LR593887.1"/>
</dbReference>
<dbReference type="EMBL" id="LR586016">
    <property type="protein sequence ID" value="VIP05729.1"/>
    <property type="molecule type" value="Genomic_DNA"/>
</dbReference>
<keyword evidence="5" id="KW-0378">Hydrolase</keyword>
<protein>
    <submittedName>
        <fullName evidence="9">Uncharacterized protein</fullName>
    </submittedName>
</protein>
<dbReference type="GO" id="GO:0006508">
    <property type="term" value="P:proteolysis"/>
    <property type="evidence" value="ECO:0007669"/>
    <property type="project" value="UniProtKB-KW"/>
</dbReference>
<evidence type="ECO:0000256" key="4">
    <source>
        <dbReference type="ARBA" id="ARBA00022692"/>
    </source>
</evidence>
<evidence type="ECO:0000256" key="3">
    <source>
        <dbReference type="ARBA" id="ARBA00022670"/>
    </source>
</evidence>
<accession>A0A6C2YY03</accession>
<feature type="transmembrane region" description="Helical" evidence="8">
    <location>
        <begin position="253"/>
        <end position="277"/>
    </location>
</feature>
<proteinExistence type="predicted"/>
<keyword evidence="4 8" id="KW-0812">Transmembrane</keyword>